<reference evidence="1" key="1">
    <citation type="submission" date="2021-03" db="EMBL/GenBank/DDBJ databases">
        <title>Draft genome sequence of rust myrtle Austropuccinia psidii MF-1, a brazilian biotype.</title>
        <authorList>
            <person name="Quecine M.C."/>
            <person name="Pachon D.M.R."/>
            <person name="Bonatelli M.L."/>
            <person name="Correr F.H."/>
            <person name="Franceschini L.M."/>
            <person name="Leite T.F."/>
            <person name="Margarido G.R.A."/>
            <person name="Almeida C.A."/>
            <person name="Ferrarezi J.A."/>
            <person name="Labate C.A."/>
        </authorList>
    </citation>
    <scope>NUCLEOTIDE SEQUENCE</scope>
    <source>
        <strain evidence="1">MF-1</strain>
    </source>
</reference>
<proteinExistence type="predicted"/>
<evidence type="ECO:0000313" key="1">
    <source>
        <dbReference type="EMBL" id="MBW0488940.1"/>
    </source>
</evidence>
<accession>A0A9Q3CT45</accession>
<dbReference type="Proteomes" id="UP000765509">
    <property type="component" value="Unassembled WGS sequence"/>
</dbReference>
<gene>
    <name evidence="1" type="ORF">O181_028655</name>
</gene>
<keyword evidence="2" id="KW-1185">Reference proteome</keyword>
<protein>
    <submittedName>
        <fullName evidence="1">Uncharacterized protein</fullName>
    </submittedName>
</protein>
<sequence>MKQNFIPTKDFIYQPFKNWLARFLQRAGIVEIWHKHQQSQIPEGSPKCEIWNGVVWRCFTCTRKINNPPFMSIPHALAFSIYVDWFNAHGKSTRLSSIGPIMLVCLDLPPSED</sequence>
<dbReference type="EMBL" id="AVOT02009849">
    <property type="protein sequence ID" value="MBW0488940.1"/>
    <property type="molecule type" value="Genomic_DNA"/>
</dbReference>
<dbReference type="AlphaFoldDB" id="A0A9Q3CT45"/>
<dbReference type="OrthoDB" id="3253623at2759"/>
<name>A0A9Q3CT45_9BASI</name>
<evidence type="ECO:0000313" key="2">
    <source>
        <dbReference type="Proteomes" id="UP000765509"/>
    </source>
</evidence>
<comment type="caution">
    <text evidence="1">The sequence shown here is derived from an EMBL/GenBank/DDBJ whole genome shotgun (WGS) entry which is preliminary data.</text>
</comment>
<organism evidence="1 2">
    <name type="scientific">Austropuccinia psidii MF-1</name>
    <dbReference type="NCBI Taxonomy" id="1389203"/>
    <lineage>
        <taxon>Eukaryota</taxon>
        <taxon>Fungi</taxon>
        <taxon>Dikarya</taxon>
        <taxon>Basidiomycota</taxon>
        <taxon>Pucciniomycotina</taxon>
        <taxon>Pucciniomycetes</taxon>
        <taxon>Pucciniales</taxon>
        <taxon>Sphaerophragmiaceae</taxon>
        <taxon>Austropuccinia</taxon>
    </lineage>
</organism>